<evidence type="ECO:0000313" key="2">
    <source>
        <dbReference type="Proteomes" id="UP000828390"/>
    </source>
</evidence>
<organism evidence="1 2">
    <name type="scientific">Dreissena polymorpha</name>
    <name type="common">Zebra mussel</name>
    <name type="synonym">Mytilus polymorpha</name>
    <dbReference type="NCBI Taxonomy" id="45954"/>
    <lineage>
        <taxon>Eukaryota</taxon>
        <taxon>Metazoa</taxon>
        <taxon>Spiralia</taxon>
        <taxon>Lophotrochozoa</taxon>
        <taxon>Mollusca</taxon>
        <taxon>Bivalvia</taxon>
        <taxon>Autobranchia</taxon>
        <taxon>Heteroconchia</taxon>
        <taxon>Euheterodonta</taxon>
        <taxon>Imparidentia</taxon>
        <taxon>Neoheterodontei</taxon>
        <taxon>Myida</taxon>
        <taxon>Dreissenoidea</taxon>
        <taxon>Dreissenidae</taxon>
        <taxon>Dreissena</taxon>
    </lineage>
</organism>
<evidence type="ECO:0000313" key="1">
    <source>
        <dbReference type="EMBL" id="KAH3740835.1"/>
    </source>
</evidence>
<proteinExistence type="predicted"/>
<comment type="caution">
    <text evidence="1">The sequence shown here is derived from an EMBL/GenBank/DDBJ whole genome shotgun (WGS) entry which is preliminary data.</text>
</comment>
<name>A0A9D4D910_DREPO</name>
<dbReference type="Proteomes" id="UP000828390">
    <property type="component" value="Unassembled WGS sequence"/>
</dbReference>
<dbReference type="AlphaFoldDB" id="A0A9D4D910"/>
<keyword evidence="2" id="KW-1185">Reference proteome</keyword>
<sequence>MEHEVRKKMKKAKETWIEEQFFNIFTEMSTGRSKKADLTLKTLTKTSQPKISAIADVDGNP</sequence>
<accession>A0A9D4D910</accession>
<gene>
    <name evidence="1" type="ORF">DPMN_047549</name>
</gene>
<reference evidence="1" key="1">
    <citation type="journal article" date="2019" name="bioRxiv">
        <title>The Genome of the Zebra Mussel, Dreissena polymorpha: A Resource for Invasive Species Research.</title>
        <authorList>
            <person name="McCartney M.A."/>
            <person name="Auch B."/>
            <person name="Kono T."/>
            <person name="Mallez S."/>
            <person name="Zhang Y."/>
            <person name="Obille A."/>
            <person name="Becker A."/>
            <person name="Abrahante J.E."/>
            <person name="Garbe J."/>
            <person name="Badalamenti J.P."/>
            <person name="Herman A."/>
            <person name="Mangelson H."/>
            <person name="Liachko I."/>
            <person name="Sullivan S."/>
            <person name="Sone E.D."/>
            <person name="Koren S."/>
            <person name="Silverstein K.A.T."/>
            <person name="Beckman K.B."/>
            <person name="Gohl D.M."/>
        </authorList>
    </citation>
    <scope>NUCLEOTIDE SEQUENCE</scope>
    <source>
        <strain evidence="1">Duluth1</strain>
        <tissue evidence="1">Whole animal</tissue>
    </source>
</reference>
<dbReference type="EMBL" id="JAIWYP010000011">
    <property type="protein sequence ID" value="KAH3740835.1"/>
    <property type="molecule type" value="Genomic_DNA"/>
</dbReference>
<reference evidence="1" key="2">
    <citation type="submission" date="2020-11" db="EMBL/GenBank/DDBJ databases">
        <authorList>
            <person name="McCartney M.A."/>
            <person name="Auch B."/>
            <person name="Kono T."/>
            <person name="Mallez S."/>
            <person name="Becker A."/>
            <person name="Gohl D.M."/>
            <person name="Silverstein K.A.T."/>
            <person name="Koren S."/>
            <person name="Bechman K.B."/>
            <person name="Herman A."/>
            <person name="Abrahante J.E."/>
            <person name="Garbe J."/>
        </authorList>
    </citation>
    <scope>NUCLEOTIDE SEQUENCE</scope>
    <source>
        <strain evidence="1">Duluth1</strain>
        <tissue evidence="1">Whole animal</tissue>
    </source>
</reference>
<protein>
    <submittedName>
        <fullName evidence="1">Uncharacterized protein</fullName>
    </submittedName>
</protein>